<dbReference type="Proteomes" id="UP000051487">
    <property type="component" value="Unassembled WGS sequence"/>
</dbReference>
<comment type="caution">
    <text evidence="1">The sequence shown here is derived from an EMBL/GenBank/DDBJ whole genome shotgun (WGS) entry which is preliminary data.</text>
</comment>
<organism evidence="1 2">
    <name type="scientific">Aspergillus lentulus</name>
    <dbReference type="NCBI Taxonomy" id="293939"/>
    <lineage>
        <taxon>Eukaryota</taxon>
        <taxon>Fungi</taxon>
        <taxon>Dikarya</taxon>
        <taxon>Ascomycota</taxon>
        <taxon>Pezizomycotina</taxon>
        <taxon>Eurotiomycetes</taxon>
        <taxon>Eurotiomycetidae</taxon>
        <taxon>Eurotiales</taxon>
        <taxon>Aspergillaceae</taxon>
        <taxon>Aspergillus</taxon>
        <taxon>Aspergillus subgen. Fumigati</taxon>
    </lineage>
</organism>
<dbReference type="AlphaFoldDB" id="A0AAN4PIX7"/>
<sequence>MPTLSKSLRGQPKAAILAKRDKFVDDLDDIYNKLLDTPDEYIDPESYENFKISCNHLYLYRGDDGREQANFERYFSPMSVNELQSYPINEDDKDTMEDLQLEQTLWKEHRSLDDRRLDDARKLLTSNEYQDHTVIPVQVLSFMGDKQAQLLQAYFGDKGLIIYKSHLLSFQDPEAAEKSMEFLLQFMAGKLVGSTAVTNFYF</sequence>
<dbReference type="EMBL" id="BCLY01000008">
    <property type="protein sequence ID" value="GAQ07033.1"/>
    <property type="molecule type" value="Genomic_DNA"/>
</dbReference>
<name>A0AAN4PIX7_ASPLE</name>
<accession>A0AAN4PIX7</accession>
<evidence type="ECO:0000313" key="1">
    <source>
        <dbReference type="EMBL" id="GAQ07033.1"/>
    </source>
</evidence>
<proteinExistence type="predicted"/>
<evidence type="ECO:0000313" key="2">
    <source>
        <dbReference type="Proteomes" id="UP000051487"/>
    </source>
</evidence>
<gene>
    <name evidence="1" type="ORF">ALT_4354</name>
</gene>
<protein>
    <submittedName>
        <fullName evidence="1">Uncharacterized protein</fullName>
    </submittedName>
</protein>
<reference evidence="1 2" key="1">
    <citation type="submission" date="2015-11" db="EMBL/GenBank/DDBJ databases">
        <title>Aspergillus lentulus strain IFM 54703T.</title>
        <authorList>
            <person name="Kusuya Y."/>
            <person name="Sakai K."/>
            <person name="Kamei K."/>
            <person name="Takahashi H."/>
            <person name="Yaguchi T."/>
        </authorList>
    </citation>
    <scope>NUCLEOTIDE SEQUENCE [LARGE SCALE GENOMIC DNA]</scope>
    <source>
        <strain evidence="1 2">IFM 54703</strain>
    </source>
</reference>